<dbReference type="Pfam" id="PF01381">
    <property type="entry name" value="HTH_3"/>
    <property type="match status" value="1"/>
</dbReference>
<dbReference type="RefSeq" id="WP_308458768.1">
    <property type="nucleotide sequence ID" value="NZ_JAJEPS010000002.1"/>
</dbReference>
<gene>
    <name evidence="3" type="ORF">LKD36_03860</name>
</gene>
<dbReference type="PROSITE" id="PS50943">
    <property type="entry name" value="HTH_CROC1"/>
    <property type="match status" value="1"/>
</dbReference>
<dbReference type="GO" id="GO:0003677">
    <property type="term" value="F:DNA binding"/>
    <property type="evidence" value="ECO:0007669"/>
    <property type="project" value="UniProtKB-KW"/>
</dbReference>
<dbReference type="AlphaFoldDB" id="A0AAE3D956"/>
<sequence length="140" mass="15874">MYEVFEQLLQKHNVTAYKVAKEAGVTQTALSNWKSGRSTPTTKTLKKIADYFGVTVDYLMSGKDETKEKNSGLTTRDEKDIAKDLNSIMEKLRNGEDGPASFEGTDIPEDDLELFAGQIELMLRRLKAINKEKYNPHKKK</sequence>
<dbReference type="PANTHER" id="PTHR46558:SF11">
    <property type="entry name" value="HTH-TYPE TRANSCRIPTIONAL REGULATOR XRE"/>
    <property type="match status" value="1"/>
</dbReference>
<feature type="domain" description="HTH cro/C1-type" evidence="2">
    <location>
        <begin position="5"/>
        <end position="59"/>
    </location>
</feature>
<name>A0AAE3D956_9FIRM</name>
<dbReference type="Gene3D" id="1.10.260.40">
    <property type="entry name" value="lambda repressor-like DNA-binding domains"/>
    <property type="match status" value="1"/>
</dbReference>
<keyword evidence="1" id="KW-0238">DNA-binding</keyword>
<proteinExistence type="predicted"/>
<organism evidence="3 4">
    <name type="scientific">Hominiventricola filiformis</name>
    <dbReference type="NCBI Taxonomy" id="2885352"/>
    <lineage>
        <taxon>Bacteria</taxon>
        <taxon>Bacillati</taxon>
        <taxon>Bacillota</taxon>
        <taxon>Clostridia</taxon>
        <taxon>Lachnospirales</taxon>
        <taxon>Lachnospiraceae</taxon>
        <taxon>Hominiventricola</taxon>
    </lineage>
</organism>
<dbReference type="Proteomes" id="UP001198220">
    <property type="component" value="Unassembled WGS sequence"/>
</dbReference>
<dbReference type="CDD" id="cd00093">
    <property type="entry name" value="HTH_XRE"/>
    <property type="match status" value="1"/>
</dbReference>
<dbReference type="PANTHER" id="PTHR46558">
    <property type="entry name" value="TRACRIPTIONAL REGULATORY PROTEIN-RELATED-RELATED"/>
    <property type="match status" value="1"/>
</dbReference>
<accession>A0AAE3D956</accession>
<dbReference type="InterPro" id="IPR001387">
    <property type="entry name" value="Cro/C1-type_HTH"/>
</dbReference>
<evidence type="ECO:0000313" key="3">
    <source>
        <dbReference type="EMBL" id="MCC2125313.1"/>
    </source>
</evidence>
<evidence type="ECO:0000259" key="2">
    <source>
        <dbReference type="PROSITE" id="PS50943"/>
    </source>
</evidence>
<dbReference type="SMART" id="SM00530">
    <property type="entry name" value="HTH_XRE"/>
    <property type="match status" value="1"/>
</dbReference>
<protein>
    <submittedName>
        <fullName evidence="3">Helix-turn-helix domain-containing protein</fullName>
    </submittedName>
</protein>
<keyword evidence="4" id="KW-1185">Reference proteome</keyword>
<dbReference type="SUPFAM" id="SSF47413">
    <property type="entry name" value="lambda repressor-like DNA-binding domains"/>
    <property type="match status" value="1"/>
</dbReference>
<reference evidence="3 4" key="1">
    <citation type="submission" date="2021-10" db="EMBL/GenBank/DDBJ databases">
        <title>Anaerobic single-cell dispensing facilitates the cultivation of human gut bacteria.</title>
        <authorList>
            <person name="Afrizal A."/>
        </authorList>
    </citation>
    <scope>NUCLEOTIDE SEQUENCE [LARGE SCALE GENOMIC DNA]</scope>
    <source>
        <strain evidence="3 4">CLA-AA-H276</strain>
    </source>
</reference>
<evidence type="ECO:0000313" key="4">
    <source>
        <dbReference type="Proteomes" id="UP001198220"/>
    </source>
</evidence>
<dbReference type="EMBL" id="JAJEPS010000002">
    <property type="protein sequence ID" value="MCC2125313.1"/>
    <property type="molecule type" value="Genomic_DNA"/>
</dbReference>
<comment type="caution">
    <text evidence="3">The sequence shown here is derived from an EMBL/GenBank/DDBJ whole genome shotgun (WGS) entry which is preliminary data.</text>
</comment>
<evidence type="ECO:0000256" key="1">
    <source>
        <dbReference type="ARBA" id="ARBA00023125"/>
    </source>
</evidence>
<dbReference type="InterPro" id="IPR010982">
    <property type="entry name" value="Lambda_DNA-bd_dom_sf"/>
</dbReference>